<evidence type="ECO:0000256" key="6">
    <source>
        <dbReference type="SAM" id="MobiDB-lite"/>
    </source>
</evidence>
<dbReference type="SUPFAM" id="SSF50729">
    <property type="entry name" value="PH domain-like"/>
    <property type="match status" value="1"/>
</dbReference>
<feature type="transmembrane region" description="Helical" evidence="7">
    <location>
        <begin position="914"/>
        <end position="935"/>
    </location>
</feature>
<dbReference type="VEuPathDB" id="FungiDB:BDEG_25201"/>
<dbReference type="Gene3D" id="1.20.1270.60">
    <property type="entry name" value="Arfaptin homology (AH) domain/BAR domain"/>
    <property type="match status" value="1"/>
</dbReference>
<evidence type="ECO:0000256" key="7">
    <source>
        <dbReference type="SAM" id="Phobius"/>
    </source>
</evidence>
<dbReference type="GO" id="GO:0120015">
    <property type="term" value="F:sterol transfer activity"/>
    <property type="evidence" value="ECO:0007669"/>
    <property type="project" value="TreeGrafter"/>
</dbReference>
<organism evidence="10 11">
    <name type="scientific">Batrachochytrium dendrobatidis (strain JEL423)</name>
    <dbReference type="NCBI Taxonomy" id="403673"/>
    <lineage>
        <taxon>Eukaryota</taxon>
        <taxon>Fungi</taxon>
        <taxon>Fungi incertae sedis</taxon>
        <taxon>Chytridiomycota</taxon>
        <taxon>Chytridiomycota incertae sedis</taxon>
        <taxon>Chytridiomycetes</taxon>
        <taxon>Rhizophydiales</taxon>
        <taxon>Rhizophydiales incertae sedis</taxon>
        <taxon>Batrachochytrium</taxon>
    </lineage>
</organism>
<dbReference type="InterPro" id="IPR051482">
    <property type="entry name" value="Cholesterol_transport"/>
</dbReference>
<dbReference type="CDD" id="cd13250">
    <property type="entry name" value="PH_ACAP"/>
    <property type="match status" value="1"/>
</dbReference>
<accession>A0A177WP42</accession>
<reference evidence="10 11" key="1">
    <citation type="submission" date="2006-10" db="EMBL/GenBank/DDBJ databases">
        <title>The Genome Sequence of Batrachochytrium dendrobatidis JEL423.</title>
        <authorList>
            <consortium name="The Broad Institute Genome Sequencing Platform"/>
            <person name="Birren B."/>
            <person name="Lander E."/>
            <person name="Galagan J."/>
            <person name="Cuomo C."/>
            <person name="Devon K."/>
            <person name="Jaffe D."/>
            <person name="Butler J."/>
            <person name="Alvarez P."/>
            <person name="Gnerre S."/>
            <person name="Grabherr M."/>
            <person name="Kleber M."/>
            <person name="Mauceli E."/>
            <person name="Brockman W."/>
            <person name="Young S."/>
            <person name="LaButti K."/>
            <person name="Sykes S."/>
            <person name="DeCaprio D."/>
            <person name="Crawford M."/>
            <person name="Koehrsen M."/>
            <person name="Engels R."/>
            <person name="Montgomery P."/>
            <person name="Pearson M."/>
            <person name="Howarth C."/>
            <person name="Larson L."/>
            <person name="White J."/>
            <person name="O'Leary S."/>
            <person name="Kodira C."/>
            <person name="Zeng Q."/>
            <person name="Yandava C."/>
            <person name="Alvarado L."/>
            <person name="Longcore J."/>
            <person name="James T."/>
        </authorList>
    </citation>
    <scope>NUCLEOTIDE SEQUENCE [LARGE SCALE GENOMIC DNA]</scope>
    <source>
        <strain evidence="10 11">JEL423</strain>
    </source>
</reference>
<dbReference type="PANTHER" id="PTHR23319">
    <property type="entry name" value="GRAM DOMAIN CONTAINING 1B, ISOFORM E"/>
    <property type="match status" value="1"/>
</dbReference>
<dbReference type="EMBL" id="DS022306">
    <property type="protein sequence ID" value="OAJ41632.1"/>
    <property type="molecule type" value="Genomic_DNA"/>
</dbReference>
<dbReference type="InterPro" id="IPR027267">
    <property type="entry name" value="AH/BAR_dom_sf"/>
</dbReference>
<feature type="compositionally biased region" description="Basic and acidic residues" evidence="6">
    <location>
        <begin position="633"/>
        <end position="648"/>
    </location>
</feature>
<dbReference type="OrthoDB" id="10070851at2759"/>
<dbReference type="InterPro" id="IPR004148">
    <property type="entry name" value="BAR_dom"/>
</dbReference>
<dbReference type="SUPFAM" id="SSF103657">
    <property type="entry name" value="BAR/IMD domain-like"/>
    <property type="match status" value="1"/>
</dbReference>
<evidence type="ECO:0000256" key="1">
    <source>
        <dbReference type="ARBA" id="ARBA00004167"/>
    </source>
</evidence>
<dbReference type="GO" id="GO:0032934">
    <property type="term" value="F:sterol binding"/>
    <property type="evidence" value="ECO:0007669"/>
    <property type="project" value="TreeGrafter"/>
</dbReference>
<dbReference type="PROSITE" id="PS50003">
    <property type="entry name" value="PH_DOMAIN"/>
    <property type="match status" value="1"/>
</dbReference>
<feature type="domain" description="VASt" evidence="9">
    <location>
        <begin position="695"/>
        <end position="864"/>
    </location>
</feature>
<name>A0A177WP42_BATDL</name>
<dbReference type="InterPro" id="IPR004182">
    <property type="entry name" value="GRAM"/>
</dbReference>
<proteinExistence type="inferred from homology"/>
<sequence>MLETSLKSVTHAPGIALNISFEHALKDSPLFRSSVRLFADELDELEKWLVNISKICRIYTESLTKTNDIGLAVSRRVSSNKYISLLGNTENIRTVSESMINIHHLRLKMLEGMHEGVISTIQNVLFKDIKNIKEARLDYEKSVEKFEAATIKYAALPKSKESSALLEDAFILYEARKPFIKASISYVSKIIMLKYKLDIHIPDILMALIKVHTDYFEAGWDLFHGIEVASQDLRQKLDNARAMSSDTIKRLETVKNEFEEFAIESAKPRLKESTDHSKLPNRQSLSKSRPLVVVEREGYLFRKSNSGGSVWTRRYFSLKDAMISYSIVATSGKHKGKLMATTALSVALCNVRVSKLEDRRFCFEVETSSKSTFVLQAETEQDMNQWITAINSAKSVALANGAASIPIDVTNIEPFEPSSEDESDGGETLHQLKTQKPRESITINQTTATASSEDESFEIEASELETDGSFPQCADTELISMQDGSASKSDSMIEYSDPWMAKKNQELHHHFKSVPNTEYLLDAISIFFQKDIAIQGRLFITPLRLCFHSNIFGFVNLFVIRLKDVTAVSKKQGPLQGSIHLATTDGTFNLKTYGKCDRAFNNILAAWNNTKSCTPISAQNLYVQIMSNLRGQSDREKELSRDTNKKGILEASQGSSATDFKGTEPDVDSSLLEYALPECVSAPLTEVPCGCTDHLEKKEVDVVLPIPSKKLFDLLFKEKSVPIWQALDIRRGASNRKEGVWQHGPTPTREVSYVLAMNNPLLKFKEVDVKETSKIIKQTDWITYCVELKTHAPQVPFSDCFNPVIRYCISWVTKDTCRLIITIAVNFTKGTIMKSVIKSNAMKGLQETCTDIVLVLKDEIRKENAKRTGNSAIALEFDGADSSVGENQTSGHSNPDSSLGPNGSGCNLAVNPTVALVVVIVAILSLFLNLLTWTYNGTDNRISSRHEGLESDSSILNSPWHFGQIDWSTELKSKQLGTVSPRMREFLQLQFNATISDAHIPHMLTPSIPDTLTHTLHNMEFGQTHTTLLYWKSIIADIRKEVEILVCMLDDMEKHLVWALYFNWVQDVILSRCGNNQTVGSTNANQIYCLQVVEIEAV</sequence>
<dbReference type="STRING" id="403673.A0A177WP42"/>
<dbReference type="PANTHER" id="PTHR23319:SF4">
    <property type="entry name" value="GRAM DOMAIN CONTAINING 1B, ISOFORM E"/>
    <property type="match status" value="1"/>
</dbReference>
<dbReference type="Pfam" id="PF02893">
    <property type="entry name" value="GRAM"/>
    <property type="match status" value="1"/>
</dbReference>
<evidence type="ECO:0000313" key="10">
    <source>
        <dbReference type="EMBL" id="OAJ41632.1"/>
    </source>
</evidence>
<comment type="similarity">
    <text evidence="2">Belongs to the YSP2 family.</text>
</comment>
<dbReference type="GO" id="GO:0140268">
    <property type="term" value="C:endoplasmic reticulum-plasma membrane contact site"/>
    <property type="evidence" value="ECO:0007669"/>
    <property type="project" value="TreeGrafter"/>
</dbReference>
<dbReference type="InterPro" id="IPR001849">
    <property type="entry name" value="PH_domain"/>
</dbReference>
<reference evidence="10 11" key="2">
    <citation type="submission" date="2016-05" db="EMBL/GenBank/DDBJ databases">
        <title>Lineage-specific infection strategies underlie the spectrum of fungal disease in amphibians.</title>
        <authorList>
            <person name="Cuomo C.A."/>
            <person name="Farrer R.A."/>
            <person name="James T."/>
            <person name="Longcore J."/>
            <person name="Birren B."/>
        </authorList>
    </citation>
    <scope>NUCLEOTIDE SEQUENCE [LARGE SCALE GENOMIC DNA]</scope>
    <source>
        <strain evidence="10 11">JEL423</strain>
    </source>
</reference>
<dbReference type="Pfam" id="PF00169">
    <property type="entry name" value="PH"/>
    <property type="match status" value="1"/>
</dbReference>
<dbReference type="Gene3D" id="2.30.29.30">
    <property type="entry name" value="Pleckstrin-homology domain (PH domain)/Phosphotyrosine-binding domain (PTB)"/>
    <property type="match status" value="2"/>
</dbReference>
<dbReference type="SMART" id="SM00233">
    <property type="entry name" value="PH"/>
    <property type="match status" value="1"/>
</dbReference>
<evidence type="ECO:0000256" key="5">
    <source>
        <dbReference type="ARBA" id="ARBA00023136"/>
    </source>
</evidence>
<keyword evidence="5 7" id="KW-0472">Membrane</keyword>
<dbReference type="GO" id="GO:0005739">
    <property type="term" value="C:mitochondrion"/>
    <property type="evidence" value="ECO:0007669"/>
    <property type="project" value="TreeGrafter"/>
</dbReference>
<dbReference type="eggNOG" id="KOG1032">
    <property type="taxonomic scope" value="Eukaryota"/>
</dbReference>
<comment type="subcellular location">
    <subcellularLocation>
        <location evidence="1">Membrane</location>
        <topology evidence="1">Single-pass membrane protein</topology>
    </subcellularLocation>
</comment>
<dbReference type="Pfam" id="PF16016">
    <property type="entry name" value="VASt"/>
    <property type="match status" value="1"/>
</dbReference>
<evidence type="ECO:0000256" key="3">
    <source>
        <dbReference type="ARBA" id="ARBA00022692"/>
    </source>
</evidence>
<evidence type="ECO:0000259" key="8">
    <source>
        <dbReference type="PROSITE" id="PS50003"/>
    </source>
</evidence>
<dbReference type="PROSITE" id="PS51778">
    <property type="entry name" value="VAST"/>
    <property type="match status" value="1"/>
</dbReference>
<feature type="compositionally biased region" description="Polar residues" evidence="6">
    <location>
        <begin position="441"/>
        <end position="451"/>
    </location>
</feature>
<dbReference type="Pfam" id="PF16746">
    <property type="entry name" value="BAR_3"/>
    <property type="match status" value="1"/>
</dbReference>
<keyword evidence="3 7" id="KW-0812">Transmembrane</keyword>
<feature type="domain" description="PH" evidence="8">
    <location>
        <begin position="293"/>
        <end position="395"/>
    </location>
</feature>
<evidence type="ECO:0000313" key="11">
    <source>
        <dbReference type="Proteomes" id="UP000077115"/>
    </source>
</evidence>
<feature type="region of interest" description="Disordered" evidence="6">
    <location>
        <begin position="633"/>
        <end position="664"/>
    </location>
</feature>
<keyword evidence="4 7" id="KW-1133">Transmembrane helix</keyword>
<dbReference type="GO" id="GO:0032541">
    <property type="term" value="C:cortical endoplasmic reticulum"/>
    <property type="evidence" value="ECO:0007669"/>
    <property type="project" value="TreeGrafter"/>
</dbReference>
<dbReference type="SMART" id="SM00568">
    <property type="entry name" value="GRAM"/>
    <property type="match status" value="1"/>
</dbReference>
<dbReference type="AlphaFoldDB" id="A0A177WP42"/>
<protein>
    <submittedName>
        <fullName evidence="10">Uncharacterized protein</fullName>
    </submittedName>
</protein>
<dbReference type="GO" id="GO:0032366">
    <property type="term" value="P:intracellular sterol transport"/>
    <property type="evidence" value="ECO:0007669"/>
    <property type="project" value="TreeGrafter"/>
</dbReference>
<feature type="region of interest" description="Disordered" evidence="6">
    <location>
        <begin position="412"/>
        <end position="456"/>
    </location>
</feature>
<evidence type="ECO:0000259" key="9">
    <source>
        <dbReference type="PROSITE" id="PS51778"/>
    </source>
</evidence>
<dbReference type="GO" id="GO:0005789">
    <property type="term" value="C:endoplasmic reticulum membrane"/>
    <property type="evidence" value="ECO:0007669"/>
    <property type="project" value="TreeGrafter"/>
</dbReference>
<dbReference type="Proteomes" id="UP000077115">
    <property type="component" value="Unassembled WGS sequence"/>
</dbReference>
<dbReference type="eggNOG" id="KOG0521">
    <property type="taxonomic scope" value="Eukaryota"/>
</dbReference>
<dbReference type="InterPro" id="IPR011993">
    <property type="entry name" value="PH-like_dom_sf"/>
</dbReference>
<dbReference type="GO" id="GO:0005886">
    <property type="term" value="C:plasma membrane"/>
    <property type="evidence" value="ECO:0007669"/>
    <property type="project" value="TreeGrafter"/>
</dbReference>
<evidence type="ECO:0000256" key="4">
    <source>
        <dbReference type="ARBA" id="ARBA00022989"/>
    </source>
</evidence>
<evidence type="ECO:0000256" key="2">
    <source>
        <dbReference type="ARBA" id="ARBA00006582"/>
    </source>
</evidence>
<gene>
    <name evidence="10" type="ORF">BDEG_25201</name>
</gene>
<dbReference type="InterPro" id="IPR031968">
    <property type="entry name" value="VASt"/>
</dbReference>